<evidence type="ECO:0000313" key="7">
    <source>
        <dbReference type="EMBL" id="KAK7381779.1"/>
    </source>
</evidence>
<dbReference type="Pfam" id="PF07725">
    <property type="entry name" value="LRR_3"/>
    <property type="match status" value="1"/>
</dbReference>
<dbReference type="InterPro" id="IPR027417">
    <property type="entry name" value="P-loop_NTPase"/>
</dbReference>
<comment type="caution">
    <text evidence="7">The sequence shown here is derived from an EMBL/GenBank/DDBJ whole genome shotgun (WGS) entry which is preliminary data.</text>
</comment>
<proteinExistence type="predicted"/>
<evidence type="ECO:0000256" key="5">
    <source>
        <dbReference type="SAM" id="MobiDB-lite"/>
    </source>
</evidence>
<protein>
    <recommendedName>
        <fullName evidence="6">TIR domain-containing protein</fullName>
    </recommendedName>
</protein>
<dbReference type="AlphaFoldDB" id="A0AAN9NYL0"/>
<evidence type="ECO:0000256" key="3">
    <source>
        <dbReference type="ARBA" id="ARBA00023027"/>
    </source>
</evidence>
<keyword evidence="2" id="KW-0677">Repeat</keyword>
<keyword evidence="1" id="KW-0433">Leucine-rich repeat</keyword>
<sequence length="1272" mass="144309">MKKHDVFVSFRGEDTRTSFISHLFKALKDNSIGAYLDCLLDRGEDVWPALAKAIEDSHVSIVVFSERYASSKWCLEELVKILECRKQLGLVVIPVFYNVDPSDIRNQRGSYEKALEELLESNEEKVPKWKAALTEAANISGWDSGTHRDESHFIENVVNDILQKLNLPCHTELKGLVGNEENCRNVEEYLKSCRVIGIWGMGGIGKSTIAKVLFAEHFPQYDHVCFVANAKEYFLDKLFSTLFKKEVSATNVVGSSFHMRRLSTDPGRRSRLKDDEAREVIKENKGTDAIQGIELDLSEVKNLPLHSDTFTKMKTLRFLKFYNSSGQSSSSTYLDLPATLDPFSDKLRYVEWIGYPFESLPSPFSAKFLVEIHMPHSKVKQLWQGIQELDNLEGIDLSECKQFEQLPDLSKAPRLKWVNLSCCESLRYLHPSVLSSATLVTLILDGCAKLKSVKGEKRLKSLEKISVNGCLNLEEFAVSLNLLKILNSNNRGIQISGTSVRGKRCPLEESFCLTSLKKMKLVDSELLMKDLINYNLPSIKYLYMLNLDQSSMRTLPETIKNFGNLRILSLENCNQLLHLPKLPSSINYLGAINCTSLVSVSNLVNLAKAMWGSTRFITFKNCLKLDEHSCKLLMKSVQLIMVSAAFDNMVRKSRDLHGYSYNSVELCVPGSRVPQEIKYRSNECFITIDLPKLSNLRGFIYSVVLSPSGETKKHATRIICKRHLRENTKESWVSSDIEGLNTDHVYIWYDPFHCDGILKYNEPSVCFEFCVINDKGEVDVSMCIKECGVGVIGVSELPSVLGELDWDLKKKKNLVKRVELITGQRITLTSIERSAEEENNGMKNQIGNQQGDLSEHSSFHSIVGTELVSKIVEQDSGEEDNKRNNHYSAVEEIINSTHKEVKTDSGTDFRQNTTESTNAVGQESALMVELESVKDNRGSKDYFSGVKESIEYSACSATKTTAKRGPKEKSIKSTEFVANEHSQSTSLQASSEGDSEDLHDRLEESNKQVVETHDTEKFVTKCSSLDLENCLQQLDENPFAILDLLSNELSPSLKQSETCVQKVAQANDATTVLNEFRTLVLSTSLLKKLPDQSYRQQIAETLQKLHTYRREITKEQEAGLEKFIELFNKAVNISQDKMLTEDKQAKLTSEKRDLYNKLQDSKLKVQQFDTTISTSKSQIENLQKRQREIQEAIKKFQQENEALEKERSTLKILYSEKQTKNNETLESVKCISTSVVQTTKQLEELEEKRLSLASAYEDLKEPYRRMKTKPPF</sequence>
<keyword evidence="8" id="KW-1185">Reference proteome</keyword>
<dbReference type="EMBL" id="JAYMYR010000001">
    <property type="protein sequence ID" value="KAK7381779.1"/>
    <property type="molecule type" value="Genomic_DNA"/>
</dbReference>
<feature type="domain" description="TIR" evidence="6">
    <location>
        <begin position="2"/>
        <end position="165"/>
    </location>
</feature>
<keyword evidence="3" id="KW-0520">NAD</keyword>
<dbReference type="SMART" id="SM00255">
    <property type="entry name" value="TIR"/>
    <property type="match status" value="1"/>
</dbReference>
<dbReference type="SUPFAM" id="SSF52540">
    <property type="entry name" value="P-loop containing nucleoside triphosphate hydrolases"/>
    <property type="match status" value="1"/>
</dbReference>
<feature type="region of interest" description="Disordered" evidence="5">
    <location>
        <begin position="976"/>
        <end position="1000"/>
    </location>
</feature>
<dbReference type="InterPro" id="IPR035897">
    <property type="entry name" value="Toll_tir_struct_dom_sf"/>
</dbReference>
<dbReference type="PANTHER" id="PTHR11017">
    <property type="entry name" value="LEUCINE-RICH REPEAT-CONTAINING PROTEIN"/>
    <property type="match status" value="1"/>
</dbReference>
<evidence type="ECO:0000313" key="8">
    <source>
        <dbReference type="Proteomes" id="UP001374584"/>
    </source>
</evidence>
<accession>A0AAN9NYL0</accession>
<evidence type="ECO:0000256" key="4">
    <source>
        <dbReference type="SAM" id="Coils"/>
    </source>
</evidence>
<dbReference type="InterPro" id="IPR044974">
    <property type="entry name" value="Disease_R_plants"/>
</dbReference>
<dbReference type="GO" id="GO:0007165">
    <property type="term" value="P:signal transduction"/>
    <property type="evidence" value="ECO:0007669"/>
    <property type="project" value="InterPro"/>
</dbReference>
<name>A0AAN9NYL0_PHACN</name>
<reference evidence="7 8" key="1">
    <citation type="submission" date="2024-01" db="EMBL/GenBank/DDBJ databases">
        <title>The genomes of 5 underutilized Papilionoideae crops provide insights into root nodulation and disease resistanc.</title>
        <authorList>
            <person name="Jiang F."/>
        </authorList>
    </citation>
    <scope>NUCLEOTIDE SEQUENCE [LARGE SCALE GENOMIC DNA]</scope>
    <source>
        <strain evidence="7">JINMINGXINNONG_FW02</strain>
        <tissue evidence="7">Leaves</tissue>
    </source>
</reference>
<keyword evidence="4" id="KW-0175">Coiled coil</keyword>
<dbReference type="SUPFAM" id="SSF52058">
    <property type="entry name" value="L domain-like"/>
    <property type="match status" value="1"/>
</dbReference>
<feature type="coiled-coil region" evidence="4">
    <location>
        <begin position="1172"/>
        <end position="1255"/>
    </location>
</feature>
<dbReference type="InterPro" id="IPR000157">
    <property type="entry name" value="TIR_dom"/>
</dbReference>
<dbReference type="SUPFAM" id="SSF52200">
    <property type="entry name" value="Toll/Interleukin receptor TIR domain"/>
    <property type="match status" value="1"/>
</dbReference>
<dbReference type="PROSITE" id="PS50104">
    <property type="entry name" value="TIR"/>
    <property type="match status" value="1"/>
</dbReference>
<dbReference type="Pfam" id="PF01582">
    <property type="entry name" value="TIR"/>
    <property type="match status" value="1"/>
</dbReference>
<dbReference type="InterPro" id="IPR032675">
    <property type="entry name" value="LRR_dom_sf"/>
</dbReference>
<gene>
    <name evidence="7" type="ORF">VNO80_00326</name>
</gene>
<dbReference type="PANTHER" id="PTHR11017:SF243">
    <property type="entry name" value="ADP-RIBOSYL CYCLASE_CYCLIC ADP-RIBOSE HYDROLASE"/>
    <property type="match status" value="1"/>
</dbReference>
<dbReference type="PRINTS" id="PR00364">
    <property type="entry name" value="DISEASERSIST"/>
</dbReference>
<dbReference type="FunFam" id="3.40.50.10140:FF:000007">
    <property type="entry name" value="Disease resistance protein (TIR-NBS-LRR class)"/>
    <property type="match status" value="1"/>
</dbReference>
<dbReference type="Gene3D" id="3.40.50.300">
    <property type="entry name" value="P-loop containing nucleotide triphosphate hydrolases"/>
    <property type="match status" value="1"/>
</dbReference>
<dbReference type="GO" id="GO:0006952">
    <property type="term" value="P:defense response"/>
    <property type="evidence" value="ECO:0007669"/>
    <property type="project" value="InterPro"/>
</dbReference>
<dbReference type="InterPro" id="IPR002182">
    <property type="entry name" value="NB-ARC"/>
</dbReference>
<dbReference type="Gene3D" id="3.80.10.10">
    <property type="entry name" value="Ribonuclease Inhibitor"/>
    <property type="match status" value="1"/>
</dbReference>
<dbReference type="InterPro" id="IPR011713">
    <property type="entry name" value="Leu-rich_rpt_3"/>
</dbReference>
<organism evidence="7 8">
    <name type="scientific">Phaseolus coccineus</name>
    <name type="common">Scarlet runner bean</name>
    <name type="synonym">Phaseolus multiflorus</name>
    <dbReference type="NCBI Taxonomy" id="3886"/>
    <lineage>
        <taxon>Eukaryota</taxon>
        <taxon>Viridiplantae</taxon>
        <taxon>Streptophyta</taxon>
        <taxon>Embryophyta</taxon>
        <taxon>Tracheophyta</taxon>
        <taxon>Spermatophyta</taxon>
        <taxon>Magnoliopsida</taxon>
        <taxon>eudicotyledons</taxon>
        <taxon>Gunneridae</taxon>
        <taxon>Pentapetalae</taxon>
        <taxon>rosids</taxon>
        <taxon>fabids</taxon>
        <taxon>Fabales</taxon>
        <taxon>Fabaceae</taxon>
        <taxon>Papilionoideae</taxon>
        <taxon>50 kb inversion clade</taxon>
        <taxon>NPAAA clade</taxon>
        <taxon>indigoferoid/millettioid clade</taxon>
        <taxon>Phaseoleae</taxon>
        <taxon>Phaseolus</taxon>
    </lineage>
</organism>
<evidence type="ECO:0000256" key="2">
    <source>
        <dbReference type="ARBA" id="ARBA00022737"/>
    </source>
</evidence>
<evidence type="ECO:0000259" key="6">
    <source>
        <dbReference type="PROSITE" id="PS50104"/>
    </source>
</evidence>
<dbReference type="Gene3D" id="3.40.50.10140">
    <property type="entry name" value="Toll/interleukin-1 receptor homology (TIR) domain"/>
    <property type="match status" value="1"/>
</dbReference>
<evidence type="ECO:0000256" key="1">
    <source>
        <dbReference type="ARBA" id="ARBA00022614"/>
    </source>
</evidence>
<dbReference type="Proteomes" id="UP001374584">
    <property type="component" value="Unassembled WGS sequence"/>
</dbReference>
<feature type="compositionally biased region" description="Polar residues" evidence="5">
    <location>
        <begin position="980"/>
        <end position="992"/>
    </location>
</feature>
<dbReference type="Pfam" id="PF00931">
    <property type="entry name" value="NB-ARC"/>
    <property type="match status" value="1"/>
</dbReference>